<dbReference type="PANTHER" id="PTHR30448:SF0">
    <property type="entry name" value="RNASE ADAPTER PROTEIN RAPZ"/>
    <property type="match status" value="1"/>
</dbReference>
<dbReference type="GO" id="GO:0005524">
    <property type="term" value="F:ATP binding"/>
    <property type="evidence" value="ECO:0007669"/>
    <property type="project" value="UniProtKB-UniRule"/>
</dbReference>
<evidence type="ECO:0000313" key="8">
    <source>
        <dbReference type="Proteomes" id="UP000294567"/>
    </source>
</evidence>
<feature type="domain" description="RapZ-like N-terminal" evidence="5">
    <location>
        <begin position="13"/>
        <end position="166"/>
    </location>
</feature>
<dbReference type="Gene3D" id="3.40.50.300">
    <property type="entry name" value="P-loop containing nucleotide triphosphate hydrolases"/>
    <property type="match status" value="1"/>
</dbReference>
<name>A0A4R3KTJ3_9FIRM</name>
<feature type="binding site" evidence="4">
    <location>
        <begin position="19"/>
        <end position="26"/>
    </location>
    <ligand>
        <name>ATP</name>
        <dbReference type="ChEBI" id="CHEBI:30616"/>
    </ligand>
</feature>
<comment type="caution">
    <text evidence="7">The sequence shown here is derived from an EMBL/GenBank/DDBJ whole genome shotgun (WGS) entry which is preliminary data.</text>
</comment>
<keyword evidence="8" id="KW-1185">Reference proteome</keyword>
<evidence type="ECO:0000256" key="2">
    <source>
        <dbReference type="ARBA" id="ARBA00022840"/>
    </source>
</evidence>
<accession>A0A4R3KTJ3</accession>
<dbReference type="PANTHER" id="PTHR30448">
    <property type="entry name" value="RNASE ADAPTER PROTEIN RAPZ"/>
    <property type="match status" value="1"/>
</dbReference>
<gene>
    <name evidence="7" type="ORF">EDD65_10816</name>
</gene>
<organism evidence="7 8">
    <name type="scientific">Keratinibaculum paraultunense</name>
    <dbReference type="NCBI Taxonomy" id="1278232"/>
    <lineage>
        <taxon>Bacteria</taxon>
        <taxon>Bacillati</taxon>
        <taxon>Bacillota</taxon>
        <taxon>Tissierellia</taxon>
        <taxon>Tissierellales</taxon>
        <taxon>Tepidimicrobiaceae</taxon>
        <taxon>Keratinibaculum</taxon>
    </lineage>
</organism>
<evidence type="ECO:0000259" key="5">
    <source>
        <dbReference type="Pfam" id="PF03668"/>
    </source>
</evidence>
<dbReference type="EMBL" id="SMAE01000008">
    <property type="protein sequence ID" value="TCS88484.1"/>
    <property type="molecule type" value="Genomic_DNA"/>
</dbReference>
<dbReference type="SUPFAM" id="SSF52540">
    <property type="entry name" value="P-loop containing nucleoside triphosphate hydrolases"/>
    <property type="match status" value="1"/>
</dbReference>
<dbReference type="InterPro" id="IPR053931">
    <property type="entry name" value="RapZ_C"/>
</dbReference>
<dbReference type="InterPro" id="IPR005337">
    <property type="entry name" value="RapZ-like"/>
</dbReference>
<evidence type="ECO:0000256" key="4">
    <source>
        <dbReference type="HAMAP-Rule" id="MF_00636"/>
    </source>
</evidence>
<proteinExistence type="inferred from homology"/>
<evidence type="ECO:0000256" key="1">
    <source>
        <dbReference type="ARBA" id="ARBA00022741"/>
    </source>
</evidence>
<dbReference type="GO" id="GO:0005525">
    <property type="term" value="F:GTP binding"/>
    <property type="evidence" value="ECO:0007669"/>
    <property type="project" value="UniProtKB-UniRule"/>
</dbReference>
<keyword evidence="3 4" id="KW-0342">GTP-binding</keyword>
<dbReference type="HAMAP" id="MF_00636">
    <property type="entry name" value="RapZ_like"/>
    <property type="match status" value="1"/>
</dbReference>
<dbReference type="Proteomes" id="UP000294567">
    <property type="component" value="Unassembled WGS sequence"/>
</dbReference>
<dbReference type="InterPro" id="IPR053930">
    <property type="entry name" value="RapZ-like_N"/>
</dbReference>
<keyword evidence="2 4" id="KW-0067">ATP-binding</keyword>
<evidence type="ECO:0000259" key="6">
    <source>
        <dbReference type="Pfam" id="PF22740"/>
    </source>
</evidence>
<feature type="binding site" evidence="4">
    <location>
        <begin position="70"/>
        <end position="73"/>
    </location>
    <ligand>
        <name>GTP</name>
        <dbReference type="ChEBI" id="CHEBI:37565"/>
    </ligand>
</feature>
<reference evidence="7 8" key="1">
    <citation type="submission" date="2019-03" db="EMBL/GenBank/DDBJ databases">
        <title>Genomic Encyclopedia of Type Strains, Phase IV (KMG-IV): sequencing the most valuable type-strain genomes for metagenomic binning, comparative biology and taxonomic classification.</title>
        <authorList>
            <person name="Goeker M."/>
        </authorList>
    </citation>
    <scope>NUCLEOTIDE SEQUENCE [LARGE SCALE GENOMIC DNA]</scope>
    <source>
        <strain evidence="7 8">DSM 26752</strain>
    </source>
</reference>
<sequence length="296" mass="33774">MQKNKPGGGFLLEFVIITGMSGAGKSQAMKAMEDMGYYCMDNLPPTLLPKFAELCCKSKGTIDKVAVVVDIRGGIFFQDLFDSLEELEKMNVKYRILFLDAEDPVLVKRYKELRRPHPLNPHGRIIDGIEEERVLLENIKNRADYIIDTSKLTIGMLKEEISKIFVEGEEFRQLTISVVSFGFKHGILLDADLVFDVRFIPNPYYIPELRDLTGEDKAVKDYIFAWEQTNTFLEKLLDMLEFLIPYYIKEGKTQLIIGIGCTGGRHRSVAITNKIVDELKGKGHRAIASHRDYKLD</sequence>
<dbReference type="PIRSF" id="PIRSF005052">
    <property type="entry name" value="P-loopkin"/>
    <property type="match status" value="1"/>
</dbReference>
<evidence type="ECO:0000256" key="3">
    <source>
        <dbReference type="ARBA" id="ARBA00023134"/>
    </source>
</evidence>
<dbReference type="AlphaFoldDB" id="A0A4R3KTJ3"/>
<protein>
    <submittedName>
        <fullName evidence="7">UPF0042 nucleotide-binding protein</fullName>
    </submittedName>
</protein>
<feature type="domain" description="RapZ C-terminal" evidence="6">
    <location>
        <begin position="175"/>
        <end position="293"/>
    </location>
</feature>
<dbReference type="NCBIfam" id="NF003828">
    <property type="entry name" value="PRK05416.1"/>
    <property type="match status" value="1"/>
</dbReference>
<dbReference type="Pfam" id="PF22740">
    <property type="entry name" value="PapZ_C"/>
    <property type="match status" value="1"/>
</dbReference>
<evidence type="ECO:0000313" key="7">
    <source>
        <dbReference type="EMBL" id="TCS88484.1"/>
    </source>
</evidence>
<keyword evidence="1 4" id="KW-0547">Nucleotide-binding</keyword>
<dbReference type="InterPro" id="IPR027417">
    <property type="entry name" value="P-loop_NTPase"/>
</dbReference>
<dbReference type="Pfam" id="PF03668">
    <property type="entry name" value="RapZ-like_N"/>
    <property type="match status" value="1"/>
</dbReference>